<dbReference type="CDD" id="cd06260">
    <property type="entry name" value="DUF820-like"/>
    <property type="match status" value="1"/>
</dbReference>
<dbReference type="InterPro" id="IPR008538">
    <property type="entry name" value="Uma2"/>
</dbReference>
<dbReference type="InterPro" id="IPR012296">
    <property type="entry name" value="Nuclease_put_TT1808"/>
</dbReference>
<evidence type="ECO:0000313" key="3">
    <source>
        <dbReference type="Proteomes" id="UP000625316"/>
    </source>
</evidence>
<dbReference type="Proteomes" id="UP000625316">
    <property type="component" value="Unassembled WGS sequence"/>
</dbReference>
<keyword evidence="2" id="KW-0378">Hydrolase</keyword>
<evidence type="ECO:0000313" key="2">
    <source>
        <dbReference type="EMBL" id="MBE9030432.1"/>
    </source>
</evidence>
<organism evidence="2 3">
    <name type="scientific">Romeriopsis navalis LEGE 11480</name>
    <dbReference type="NCBI Taxonomy" id="2777977"/>
    <lineage>
        <taxon>Bacteria</taxon>
        <taxon>Bacillati</taxon>
        <taxon>Cyanobacteriota</taxon>
        <taxon>Cyanophyceae</taxon>
        <taxon>Leptolyngbyales</taxon>
        <taxon>Leptolyngbyaceae</taxon>
        <taxon>Romeriopsis</taxon>
        <taxon>Romeriopsis navalis</taxon>
    </lineage>
</organism>
<gene>
    <name evidence="2" type="ORF">IQ266_11885</name>
</gene>
<keyword evidence="2" id="KW-0540">Nuclease</keyword>
<name>A0A928VMP1_9CYAN</name>
<sequence length="104" mass="11686">MTVATQKLTLTEYLTYEDAAGAKFELVDGELVQMAQGTGKHGDIAEFIDDEFKVEIKRCDLPWVSKDMKLAIQSPRGSRWETARIPDVVVLPAVQWQSMADREA</sequence>
<dbReference type="InterPro" id="IPR011335">
    <property type="entry name" value="Restrct_endonuc-II-like"/>
</dbReference>
<reference evidence="2" key="1">
    <citation type="submission" date="2020-10" db="EMBL/GenBank/DDBJ databases">
        <authorList>
            <person name="Castelo-Branco R."/>
            <person name="Eusebio N."/>
            <person name="Adriana R."/>
            <person name="Vieira A."/>
            <person name="Brugerolle De Fraissinette N."/>
            <person name="Rezende De Castro R."/>
            <person name="Schneider M.P."/>
            <person name="Vasconcelos V."/>
            <person name="Leao P.N."/>
        </authorList>
    </citation>
    <scope>NUCLEOTIDE SEQUENCE</scope>
    <source>
        <strain evidence="2">LEGE 11480</strain>
    </source>
</reference>
<dbReference type="Gene3D" id="3.90.1570.10">
    <property type="entry name" value="tt1808, chain A"/>
    <property type="match status" value="1"/>
</dbReference>
<dbReference type="SUPFAM" id="SSF52980">
    <property type="entry name" value="Restriction endonuclease-like"/>
    <property type="match status" value="1"/>
</dbReference>
<feature type="domain" description="Putative restriction endonuclease" evidence="1">
    <location>
        <begin position="11"/>
        <end position="99"/>
    </location>
</feature>
<comment type="caution">
    <text evidence="2">The sequence shown here is derived from an EMBL/GenBank/DDBJ whole genome shotgun (WGS) entry which is preliminary data.</text>
</comment>
<dbReference type="RefSeq" id="WP_264325258.1">
    <property type="nucleotide sequence ID" value="NZ_JADEXQ010000036.1"/>
</dbReference>
<dbReference type="Pfam" id="PF05685">
    <property type="entry name" value="Uma2"/>
    <property type="match status" value="1"/>
</dbReference>
<dbReference type="EMBL" id="JADEXQ010000036">
    <property type="protein sequence ID" value="MBE9030432.1"/>
    <property type="molecule type" value="Genomic_DNA"/>
</dbReference>
<protein>
    <submittedName>
        <fullName evidence="2">Uma2 family endonuclease</fullName>
    </submittedName>
</protein>
<feature type="non-terminal residue" evidence="2">
    <location>
        <position position="104"/>
    </location>
</feature>
<dbReference type="AlphaFoldDB" id="A0A928VMP1"/>
<keyword evidence="2" id="KW-0255">Endonuclease</keyword>
<dbReference type="GO" id="GO:0004519">
    <property type="term" value="F:endonuclease activity"/>
    <property type="evidence" value="ECO:0007669"/>
    <property type="project" value="UniProtKB-KW"/>
</dbReference>
<keyword evidence="3" id="KW-1185">Reference proteome</keyword>
<evidence type="ECO:0000259" key="1">
    <source>
        <dbReference type="Pfam" id="PF05685"/>
    </source>
</evidence>
<proteinExistence type="predicted"/>
<accession>A0A928VMP1</accession>